<feature type="region of interest" description="Disordered" evidence="1">
    <location>
        <begin position="1"/>
        <end position="22"/>
    </location>
</feature>
<sequence>MAILLSSESYASESPSSEEQFSNKRLKSLEELFTKLLPVNLSLYELEIGGFLSHSIATELPPLMPIAETFLNSSRDAGERGRFFFEELPRMEEPAGSGSSCP</sequence>
<keyword evidence="3" id="KW-1185">Reference proteome</keyword>
<reference evidence="2" key="1">
    <citation type="journal article" date="2023" name="Science">
        <title>Elucidation of the pathway for biosynthesis of saponin adjuvants from the soapbark tree.</title>
        <authorList>
            <person name="Reed J."/>
            <person name="Orme A."/>
            <person name="El-Demerdash A."/>
            <person name="Owen C."/>
            <person name="Martin L.B.B."/>
            <person name="Misra R.C."/>
            <person name="Kikuchi S."/>
            <person name="Rejzek M."/>
            <person name="Martin A.C."/>
            <person name="Harkess A."/>
            <person name="Leebens-Mack J."/>
            <person name="Louveau T."/>
            <person name="Stephenson M.J."/>
            <person name="Osbourn A."/>
        </authorList>
    </citation>
    <scope>NUCLEOTIDE SEQUENCE</scope>
    <source>
        <strain evidence="2">S10</strain>
    </source>
</reference>
<dbReference type="EMBL" id="JARAOO010000003">
    <property type="protein sequence ID" value="KAJ7976147.1"/>
    <property type="molecule type" value="Genomic_DNA"/>
</dbReference>
<dbReference type="KEGG" id="qsa:O6P43_005964"/>
<feature type="compositionally biased region" description="Low complexity" evidence="1">
    <location>
        <begin position="1"/>
        <end position="19"/>
    </location>
</feature>
<evidence type="ECO:0000313" key="3">
    <source>
        <dbReference type="Proteomes" id="UP001163823"/>
    </source>
</evidence>
<evidence type="ECO:0000313" key="2">
    <source>
        <dbReference type="EMBL" id="KAJ7976147.1"/>
    </source>
</evidence>
<gene>
    <name evidence="2" type="ORF">O6P43_005964</name>
</gene>
<name>A0AAD7VHM5_QUISA</name>
<organism evidence="2 3">
    <name type="scientific">Quillaja saponaria</name>
    <name type="common">Soap bark tree</name>
    <dbReference type="NCBI Taxonomy" id="32244"/>
    <lineage>
        <taxon>Eukaryota</taxon>
        <taxon>Viridiplantae</taxon>
        <taxon>Streptophyta</taxon>
        <taxon>Embryophyta</taxon>
        <taxon>Tracheophyta</taxon>
        <taxon>Spermatophyta</taxon>
        <taxon>Magnoliopsida</taxon>
        <taxon>eudicotyledons</taxon>
        <taxon>Gunneridae</taxon>
        <taxon>Pentapetalae</taxon>
        <taxon>rosids</taxon>
        <taxon>fabids</taxon>
        <taxon>Fabales</taxon>
        <taxon>Quillajaceae</taxon>
        <taxon>Quillaja</taxon>
    </lineage>
</organism>
<protein>
    <submittedName>
        <fullName evidence="2">Uncharacterized protein</fullName>
    </submittedName>
</protein>
<evidence type="ECO:0000256" key="1">
    <source>
        <dbReference type="SAM" id="MobiDB-lite"/>
    </source>
</evidence>
<comment type="caution">
    <text evidence="2">The sequence shown here is derived from an EMBL/GenBank/DDBJ whole genome shotgun (WGS) entry which is preliminary data.</text>
</comment>
<accession>A0AAD7VHM5</accession>
<proteinExistence type="predicted"/>
<dbReference type="AlphaFoldDB" id="A0AAD7VHM5"/>
<dbReference type="Proteomes" id="UP001163823">
    <property type="component" value="Chromosome 3"/>
</dbReference>